<dbReference type="InterPro" id="IPR032675">
    <property type="entry name" value="LRR_dom_sf"/>
</dbReference>
<comment type="caution">
    <text evidence="2">The sequence shown here is derived from an EMBL/GenBank/DDBJ whole genome shotgun (WGS) entry which is preliminary data.</text>
</comment>
<dbReference type="InterPro" id="IPR001611">
    <property type="entry name" value="Leu-rich_rpt"/>
</dbReference>
<evidence type="ECO:0000256" key="1">
    <source>
        <dbReference type="SAM" id="MobiDB-lite"/>
    </source>
</evidence>
<feature type="compositionally biased region" description="Basic and acidic residues" evidence="1">
    <location>
        <begin position="150"/>
        <end position="165"/>
    </location>
</feature>
<feature type="region of interest" description="Disordered" evidence="1">
    <location>
        <begin position="127"/>
        <end position="189"/>
    </location>
</feature>
<protein>
    <submittedName>
        <fullName evidence="2">Uncharacterized protein</fullName>
    </submittedName>
</protein>
<dbReference type="Proteomes" id="UP000290572">
    <property type="component" value="Unassembled WGS sequence"/>
</dbReference>
<proteinExistence type="predicted"/>
<evidence type="ECO:0000313" key="3">
    <source>
        <dbReference type="Proteomes" id="UP000290572"/>
    </source>
</evidence>
<dbReference type="Gene3D" id="3.80.10.10">
    <property type="entry name" value="Ribonuclease Inhibitor"/>
    <property type="match status" value="1"/>
</dbReference>
<evidence type="ECO:0000313" key="2">
    <source>
        <dbReference type="EMBL" id="RXN13842.1"/>
    </source>
</evidence>
<dbReference type="PANTHER" id="PTHR31594">
    <property type="entry name" value="AIG1-TYPE G DOMAIN-CONTAINING PROTEIN"/>
    <property type="match status" value="1"/>
</dbReference>
<organism evidence="2 3">
    <name type="scientific">Labeo rohita</name>
    <name type="common">Indian major carp</name>
    <name type="synonym">Cyprinus rohita</name>
    <dbReference type="NCBI Taxonomy" id="84645"/>
    <lineage>
        <taxon>Eukaryota</taxon>
        <taxon>Metazoa</taxon>
        <taxon>Chordata</taxon>
        <taxon>Craniata</taxon>
        <taxon>Vertebrata</taxon>
        <taxon>Euteleostomi</taxon>
        <taxon>Actinopterygii</taxon>
        <taxon>Neopterygii</taxon>
        <taxon>Teleostei</taxon>
        <taxon>Ostariophysi</taxon>
        <taxon>Cypriniformes</taxon>
        <taxon>Cyprinidae</taxon>
        <taxon>Labeoninae</taxon>
        <taxon>Labeonini</taxon>
        <taxon>Labeo</taxon>
    </lineage>
</organism>
<accession>A0A498M2Y6</accession>
<dbReference type="InterPro" id="IPR052090">
    <property type="entry name" value="Cytolytic_pore-forming_toxin"/>
</dbReference>
<feature type="compositionally biased region" description="Polar residues" evidence="1">
    <location>
        <begin position="76"/>
        <end position="90"/>
    </location>
</feature>
<dbReference type="EMBL" id="QBIY01012940">
    <property type="protein sequence ID" value="RXN13842.1"/>
    <property type="molecule type" value="Genomic_DNA"/>
</dbReference>
<gene>
    <name evidence="2" type="ORF">ROHU_009413</name>
</gene>
<feature type="region of interest" description="Disordered" evidence="1">
    <location>
        <begin position="53"/>
        <end position="114"/>
    </location>
</feature>
<dbReference type="Pfam" id="PF13516">
    <property type="entry name" value="LRR_6"/>
    <property type="match status" value="1"/>
</dbReference>
<dbReference type="AlphaFoldDB" id="A0A498M2Y6"/>
<sequence length="604" mass="67128">MCGGPVEFPDAHEDCVLCLGRAHAEAALEGSDCKACEDLPIKILRARLAAVRSGGPLDPASSPPAAFEPQAGRPQASHSGGSNEGLTSAQRPRRPRTPEPPLVYAEESSRPPAEAREMVSFGYEEDDFMSTSASDPGAWSGAPGSLRNPVSERSRPLVSKDDLRRKQSSVPEVRAGRKRAQSVYDNGPAAKRACSHSEFTRRPEENPENMMVECVYEAQEDELTECFLQKVGDDLTFCSLSWKEFHYFLQHGNQQNTVNLRYGNIQVNIREILPFLSRIKFECMSSVFILCVIREIYESGSAGFVSGLLSSVENYINLQCRDLDSVHCDALRFTLQHCTAASLNLQWTSIPEEELESILPLFTHVSHLSVDRRLLLKMLHCCSVSDVQQEAASVLLSILQHKLDFSCRSAMDLTTNTDSEPLHLTADDCRATSRVIQRAHSDTKTQLILQDCEIHTAGMDELFPVLHSVQLCCDKSVLLQFLAHVRPEEAESLSGALGEELDLSQTQLDPQVCRGLVLILEYCEGLTELDLSQCRLTDHSLDLLLPNLHKVQNIDFSGNNITDAGAQKIHSIVICNSNIKTVRLFNNRIESREIFSTDPRFEIC</sequence>
<reference evidence="2 3" key="1">
    <citation type="submission" date="2018-03" db="EMBL/GenBank/DDBJ databases">
        <title>Draft genome sequence of Rohu Carp (Labeo rohita).</title>
        <authorList>
            <person name="Das P."/>
            <person name="Kushwaha B."/>
            <person name="Joshi C.G."/>
            <person name="Kumar D."/>
            <person name="Nagpure N.S."/>
            <person name="Sahoo L."/>
            <person name="Das S.P."/>
            <person name="Bit A."/>
            <person name="Patnaik S."/>
            <person name="Meher P.K."/>
            <person name="Jayasankar P."/>
            <person name="Koringa P.G."/>
            <person name="Patel N.V."/>
            <person name="Hinsu A.T."/>
            <person name="Kumar R."/>
            <person name="Pandey M."/>
            <person name="Agarwal S."/>
            <person name="Srivastava S."/>
            <person name="Singh M."/>
            <person name="Iquebal M.A."/>
            <person name="Jaiswal S."/>
            <person name="Angadi U.B."/>
            <person name="Kumar N."/>
            <person name="Raza M."/>
            <person name="Shah T.M."/>
            <person name="Rai A."/>
            <person name="Jena J.K."/>
        </authorList>
    </citation>
    <scope>NUCLEOTIDE SEQUENCE [LARGE SCALE GENOMIC DNA]</scope>
    <source>
        <strain evidence="2">DASCIFA01</strain>
        <tissue evidence="2">Testis</tissue>
    </source>
</reference>
<name>A0A498M2Y6_LABRO</name>
<keyword evidence="3" id="KW-1185">Reference proteome</keyword>
<dbReference type="SUPFAM" id="SSF52047">
    <property type="entry name" value="RNI-like"/>
    <property type="match status" value="1"/>
</dbReference>
<dbReference type="PANTHER" id="PTHR31594:SF16">
    <property type="entry name" value="SI:CH211-281L24.3"/>
    <property type="match status" value="1"/>
</dbReference>